<dbReference type="GO" id="GO:0005506">
    <property type="term" value="F:iron ion binding"/>
    <property type="evidence" value="ECO:0007669"/>
    <property type="project" value="InterPro"/>
</dbReference>
<dbReference type="AlphaFoldDB" id="W5W1S7"/>
<dbReference type="PRINTS" id="PR00359">
    <property type="entry name" value="BP450"/>
</dbReference>
<dbReference type="PROSITE" id="PS00086">
    <property type="entry name" value="CYTOCHROME_P450"/>
    <property type="match status" value="1"/>
</dbReference>
<gene>
    <name evidence="9" type="ORF">KALB_1434</name>
</gene>
<name>W5W1S7_9PSEU</name>
<dbReference type="SUPFAM" id="SSF48264">
    <property type="entry name" value="Cytochrome P450"/>
    <property type="match status" value="1"/>
</dbReference>
<comment type="cofactor">
    <cofactor evidence="1">
        <name>heme</name>
        <dbReference type="ChEBI" id="CHEBI:30413"/>
    </cofactor>
</comment>
<dbReference type="GO" id="GO:0016705">
    <property type="term" value="F:oxidoreductase activity, acting on paired donors, with incorporation or reduction of molecular oxygen"/>
    <property type="evidence" value="ECO:0007669"/>
    <property type="project" value="InterPro"/>
</dbReference>
<dbReference type="Proteomes" id="UP000019225">
    <property type="component" value="Chromosome"/>
</dbReference>
<dbReference type="eggNOG" id="COG2124">
    <property type="taxonomic scope" value="Bacteria"/>
</dbReference>
<evidence type="ECO:0000256" key="6">
    <source>
        <dbReference type="ARBA" id="ARBA00023004"/>
    </source>
</evidence>
<evidence type="ECO:0000256" key="8">
    <source>
        <dbReference type="RuleBase" id="RU000461"/>
    </source>
</evidence>
<organism evidence="9 10">
    <name type="scientific">Kutzneria albida DSM 43870</name>
    <dbReference type="NCBI Taxonomy" id="1449976"/>
    <lineage>
        <taxon>Bacteria</taxon>
        <taxon>Bacillati</taxon>
        <taxon>Actinomycetota</taxon>
        <taxon>Actinomycetes</taxon>
        <taxon>Pseudonocardiales</taxon>
        <taxon>Pseudonocardiaceae</taxon>
        <taxon>Kutzneria</taxon>
    </lineage>
</organism>
<evidence type="ECO:0000256" key="2">
    <source>
        <dbReference type="ARBA" id="ARBA00010617"/>
    </source>
</evidence>
<dbReference type="STRING" id="1449976.KALB_1434"/>
<keyword evidence="4 8" id="KW-0479">Metal-binding</keyword>
<dbReference type="InterPro" id="IPR001128">
    <property type="entry name" value="Cyt_P450"/>
</dbReference>
<keyword evidence="5 8" id="KW-0560">Oxidoreductase</keyword>
<dbReference type="OrthoDB" id="3804058at2"/>
<dbReference type="Pfam" id="PF00067">
    <property type="entry name" value="p450"/>
    <property type="match status" value="1"/>
</dbReference>
<proteinExistence type="inferred from homology"/>
<evidence type="ECO:0000256" key="7">
    <source>
        <dbReference type="ARBA" id="ARBA00023033"/>
    </source>
</evidence>
<evidence type="ECO:0000256" key="4">
    <source>
        <dbReference type="ARBA" id="ARBA00022723"/>
    </source>
</evidence>
<dbReference type="PATRIC" id="fig|1449976.3.peg.1443"/>
<reference evidence="9 10" key="1">
    <citation type="journal article" date="2014" name="BMC Genomics">
        <title>Complete genome sequence of producer of the glycopeptide antibiotic Aculeximycin Kutzneria albida DSM 43870T, a representative of minor genus of Pseudonocardiaceae.</title>
        <authorList>
            <person name="Rebets Y."/>
            <person name="Tokovenko B."/>
            <person name="Lushchyk I."/>
            <person name="Ruckert C."/>
            <person name="Zaburannyi N."/>
            <person name="Bechthold A."/>
            <person name="Kalinowski J."/>
            <person name="Luzhetskyy A."/>
        </authorList>
    </citation>
    <scope>NUCLEOTIDE SEQUENCE [LARGE SCALE GENOMIC DNA]</scope>
    <source>
        <strain evidence="9">DSM 43870</strain>
    </source>
</reference>
<accession>W5W1S7</accession>
<keyword evidence="6 8" id="KW-0408">Iron</keyword>
<keyword evidence="7 8" id="KW-0503">Monooxygenase</keyword>
<evidence type="ECO:0000313" key="10">
    <source>
        <dbReference type="Proteomes" id="UP000019225"/>
    </source>
</evidence>
<dbReference type="RefSeq" id="WP_025355028.1">
    <property type="nucleotide sequence ID" value="NZ_CP007155.1"/>
</dbReference>
<dbReference type="PANTHER" id="PTHR46696:SF5">
    <property type="entry name" value="CYTOCHROME P450 BJ-1"/>
    <property type="match status" value="1"/>
</dbReference>
<evidence type="ECO:0000256" key="5">
    <source>
        <dbReference type="ARBA" id="ARBA00023002"/>
    </source>
</evidence>
<evidence type="ECO:0000256" key="1">
    <source>
        <dbReference type="ARBA" id="ARBA00001971"/>
    </source>
</evidence>
<dbReference type="GO" id="GO:0004497">
    <property type="term" value="F:monooxygenase activity"/>
    <property type="evidence" value="ECO:0007669"/>
    <property type="project" value="UniProtKB-KW"/>
</dbReference>
<dbReference type="KEGG" id="kal:KALB_1434"/>
<dbReference type="InterPro" id="IPR017972">
    <property type="entry name" value="Cyt_P450_CS"/>
</dbReference>
<dbReference type="FunFam" id="1.10.630.10:FF:000018">
    <property type="entry name" value="Cytochrome P450 monooxygenase"/>
    <property type="match status" value="1"/>
</dbReference>
<dbReference type="Gene3D" id="1.10.630.10">
    <property type="entry name" value="Cytochrome P450"/>
    <property type="match status" value="1"/>
</dbReference>
<dbReference type="EMBL" id="CP007155">
    <property type="protein sequence ID" value="AHH94807.1"/>
    <property type="molecule type" value="Genomic_DNA"/>
</dbReference>
<protein>
    <submittedName>
        <fullName evidence="9">Cytochrome P450</fullName>
    </submittedName>
</protein>
<evidence type="ECO:0000313" key="9">
    <source>
        <dbReference type="EMBL" id="AHH94807.1"/>
    </source>
</evidence>
<dbReference type="CDD" id="cd11031">
    <property type="entry name" value="Cyp158A-like"/>
    <property type="match status" value="1"/>
</dbReference>
<dbReference type="HOGENOM" id="CLU_033716_1_1_11"/>
<dbReference type="InterPro" id="IPR036396">
    <property type="entry name" value="Cyt_P450_sf"/>
</dbReference>
<dbReference type="InterPro" id="IPR002397">
    <property type="entry name" value="Cyt_P450_B"/>
</dbReference>
<dbReference type="PANTHER" id="PTHR46696">
    <property type="entry name" value="P450, PUTATIVE (EUROFUNG)-RELATED"/>
    <property type="match status" value="1"/>
</dbReference>
<sequence>MTDLPSLPFATTGVLDLPPELLRLQDNAPISRVRTMAGDEAWLVSRYEDVKALFADERLGRSHPRPEKAAKVTNSAILGGASGDYDTEDHDHAAMRAMLVPAFSPRRMRAMRPLIERLVEDLLDAMQAKQPPVDLHTELAEPLPVLVICELLGVPYADRAEFRALSDAAADTVNAQSSATAWQGLVEYMAGLIAGKRTQPGDDLLSDLIAAHGDKVADRDLAALGAGLLFAGHETTLVRIDFGTVLLLSNPDQREAALRGDSELAATVEEVLRRSSNGVGGLPRYAREDIQVGDVTIAAGEAVLLSIGGANHDAQAFPEPTRFDAGRASNQHLAFGHGARYCIGASLARIELQVVFAALLRRFPTLRLAVPVDQLELRTGRLGGGLVSVPVAW</sequence>
<dbReference type="GO" id="GO:0020037">
    <property type="term" value="F:heme binding"/>
    <property type="evidence" value="ECO:0007669"/>
    <property type="project" value="InterPro"/>
</dbReference>
<dbReference type="PRINTS" id="PR00385">
    <property type="entry name" value="P450"/>
</dbReference>
<comment type="similarity">
    <text evidence="2 8">Belongs to the cytochrome P450 family.</text>
</comment>
<keyword evidence="10" id="KW-1185">Reference proteome</keyword>
<evidence type="ECO:0000256" key="3">
    <source>
        <dbReference type="ARBA" id="ARBA00022617"/>
    </source>
</evidence>
<keyword evidence="3 8" id="KW-0349">Heme</keyword>